<gene>
    <name evidence="2" type="ORF">JEQ47_01880</name>
</gene>
<comment type="caution">
    <text evidence="2">The sequence shown here is derived from an EMBL/GenBank/DDBJ whole genome shotgun (WGS) entry which is preliminary data.</text>
</comment>
<accession>A0A934ISF5</accession>
<evidence type="ECO:0000256" key="1">
    <source>
        <dbReference type="SAM" id="Phobius"/>
    </source>
</evidence>
<dbReference type="PANTHER" id="PTHR36833:SF1">
    <property type="entry name" value="INTEGRAL MEMBRANE TRANSPORT PROTEIN"/>
    <property type="match status" value="1"/>
</dbReference>
<evidence type="ECO:0000313" key="3">
    <source>
        <dbReference type="Proteomes" id="UP000602124"/>
    </source>
</evidence>
<proteinExistence type="predicted"/>
<protein>
    <submittedName>
        <fullName evidence="2">ABC-2 family transporter protein</fullName>
    </submittedName>
</protein>
<keyword evidence="1" id="KW-0812">Transmembrane</keyword>
<dbReference type="PANTHER" id="PTHR36833">
    <property type="entry name" value="SLR0610 PROTEIN-RELATED"/>
    <property type="match status" value="1"/>
</dbReference>
<keyword evidence="1" id="KW-1133">Transmembrane helix</keyword>
<dbReference type="InterPro" id="IPR010390">
    <property type="entry name" value="ABC-2_transporter-like"/>
</dbReference>
<feature type="transmembrane region" description="Helical" evidence="1">
    <location>
        <begin position="47"/>
        <end position="68"/>
    </location>
</feature>
<name>A0A934ISF5_9HYPH</name>
<dbReference type="AlphaFoldDB" id="A0A934ISF5"/>
<feature type="transmembrane region" description="Helical" evidence="1">
    <location>
        <begin position="219"/>
        <end position="239"/>
    </location>
</feature>
<dbReference type="Pfam" id="PF06182">
    <property type="entry name" value="ABC2_membrane_6"/>
    <property type="match status" value="1"/>
</dbReference>
<keyword evidence="1" id="KW-0472">Membrane</keyword>
<feature type="transmembrane region" description="Helical" evidence="1">
    <location>
        <begin position="245"/>
        <end position="266"/>
    </location>
</feature>
<dbReference type="Proteomes" id="UP000602124">
    <property type="component" value="Unassembled WGS sequence"/>
</dbReference>
<dbReference type="EMBL" id="JAEKMH010000001">
    <property type="protein sequence ID" value="MBJ3783457.1"/>
    <property type="molecule type" value="Genomic_DNA"/>
</dbReference>
<feature type="transmembrane region" description="Helical" evidence="1">
    <location>
        <begin position="80"/>
        <end position="101"/>
    </location>
</feature>
<keyword evidence="3" id="KW-1185">Reference proteome</keyword>
<feature type="transmembrane region" description="Helical" evidence="1">
    <location>
        <begin position="121"/>
        <end position="149"/>
    </location>
</feature>
<feature type="transmembrane region" description="Helical" evidence="1">
    <location>
        <begin position="161"/>
        <end position="184"/>
    </location>
</feature>
<reference evidence="2" key="1">
    <citation type="submission" date="2020-12" db="EMBL/GenBank/DDBJ databases">
        <title>Devosia sp. MSA67 isolated from Mo River.</title>
        <authorList>
            <person name="Ma F."/>
            <person name="Zi Z."/>
        </authorList>
    </citation>
    <scope>NUCLEOTIDE SEQUENCE</scope>
    <source>
        <strain evidence="2">MSA67</strain>
    </source>
</reference>
<evidence type="ECO:0000313" key="2">
    <source>
        <dbReference type="EMBL" id="MBJ3783457.1"/>
    </source>
</evidence>
<sequence length="283" mass="31082">MALVARPPPHHRAGRLIMQRPLVVIPHLVRMYVRTRFEYPGATMLGWLSQIVAYGGIYTAIALIVTRFGNLGGWIWPEMALLLSFHLLAYSLGASFSFTQFRDIEEKVRLGTFDAVLVKPIGAWTYLVFSGINIGYAGHVLLALGLMAWSLPQVGADWTPLTVLFFLATLVSSAAMVCATMTMIGATALVWVKSSHLYSIFFGFWELARYPLQIFPFPLQILMLTFVPLGFLAYVPVAVALGKPVALLGSAAPLAALAIGPLWVLIAMAHWHYCLRNYQGAGG</sequence>
<organism evidence="2 3">
    <name type="scientific">Devosia sediminis</name>
    <dbReference type="NCBI Taxonomy" id="2798801"/>
    <lineage>
        <taxon>Bacteria</taxon>
        <taxon>Pseudomonadati</taxon>
        <taxon>Pseudomonadota</taxon>
        <taxon>Alphaproteobacteria</taxon>
        <taxon>Hyphomicrobiales</taxon>
        <taxon>Devosiaceae</taxon>
        <taxon>Devosia</taxon>
    </lineage>
</organism>